<dbReference type="OrthoDB" id="443318at2759"/>
<dbReference type="PRINTS" id="PR00724">
    <property type="entry name" value="CRBOXYPTASEC"/>
</dbReference>
<organism evidence="5 6">
    <name type="scientific">Aphanomyces stellatus</name>
    <dbReference type="NCBI Taxonomy" id="120398"/>
    <lineage>
        <taxon>Eukaryota</taxon>
        <taxon>Sar</taxon>
        <taxon>Stramenopiles</taxon>
        <taxon>Oomycota</taxon>
        <taxon>Saprolegniomycetes</taxon>
        <taxon>Saprolegniales</taxon>
        <taxon>Verrucalvaceae</taxon>
        <taxon>Aphanomyces</taxon>
    </lineage>
</organism>
<protein>
    <recommendedName>
        <fullName evidence="2">Carboxypeptidase</fullName>
        <ecNumber evidence="2">3.4.16.-</ecNumber>
    </recommendedName>
</protein>
<dbReference type="Gene3D" id="3.40.50.1820">
    <property type="entry name" value="alpha/beta hydrolase"/>
    <property type="match status" value="1"/>
</dbReference>
<feature type="chain" id="PRO_5033890620" description="Carboxypeptidase" evidence="2">
    <location>
        <begin position="19"/>
        <end position="529"/>
    </location>
</feature>
<keyword evidence="2" id="KW-0645">Protease</keyword>
<name>A0A485KS31_9STRA</name>
<dbReference type="EC" id="3.4.16.-" evidence="2"/>
<evidence type="ECO:0000313" key="5">
    <source>
        <dbReference type="EMBL" id="VFT88005.1"/>
    </source>
</evidence>
<keyword evidence="2" id="KW-0732">Signal</keyword>
<keyword evidence="2" id="KW-0121">Carboxypeptidase</keyword>
<evidence type="ECO:0000256" key="3">
    <source>
        <dbReference type="SAM" id="Phobius"/>
    </source>
</evidence>
<keyword evidence="3" id="KW-0812">Transmembrane</keyword>
<keyword evidence="3" id="KW-0472">Membrane</keyword>
<proteinExistence type="inferred from homology"/>
<evidence type="ECO:0000256" key="2">
    <source>
        <dbReference type="RuleBase" id="RU361156"/>
    </source>
</evidence>
<keyword evidence="3" id="KW-1133">Transmembrane helix</keyword>
<evidence type="ECO:0000313" key="4">
    <source>
        <dbReference type="EMBL" id="KAF0698234.1"/>
    </source>
</evidence>
<reference evidence="4" key="2">
    <citation type="submission" date="2019-06" db="EMBL/GenBank/DDBJ databases">
        <title>Genomics analysis of Aphanomyces spp. identifies a new class of oomycete effector associated with host adaptation.</title>
        <authorList>
            <person name="Gaulin E."/>
        </authorList>
    </citation>
    <scope>NUCLEOTIDE SEQUENCE</scope>
    <source>
        <strain evidence="4">CBS 578.67</strain>
    </source>
</reference>
<comment type="similarity">
    <text evidence="1 2">Belongs to the peptidase S10 family.</text>
</comment>
<feature type="transmembrane region" description="Helical" evidence="3">
    <location>
        <begin position="485"/>
        <end position="505"/>
    </location>
</feature>
<dbReference type="InterPro" id="IPR018202">
    <property type="entry name" value="Ser_caboxypep_ser_AS"/>
</dbReference>
<dbReference type="PANTHER" id="PTHR11802">
    <property type="entry name" value="SERINE PROTEASE FAMILY S10 SERINE CARBOXYPEPTIDASE"/>
    <property type="match status" value="1"/>
</dbReference>
<dbReference type="EMBL" id="VJMH01005255">
    <property type="protein sequence ID" value="KAF0698234.1"/>
    <property type="molecule type" value="Genomic_DNA"/>
</dbReference>
<dbReference type="PANTHER" id="PTHR11802:SF201">
    <property type="entry name" value="CARBOXYPEPTIDASE"/>
    <property type="match status" value="1"/>
</dbReference>
<sequence>MRFLSALALVVTSVTIVAVKNPHKVTSLPNYADSKPINFDHYAGYIPLPSNGQKMFYWLVESESKDSTKDPLILWLNGGPGCSSLGGMFTELGPFIVQTDLSVVRNPYAWNRRANILFLESPAGVGFSQPVLNTSEYNDDTTADRAYEFLVQFLAKYPTYKHRDFYVMGESYAGMYVPFILYQLVTKPIANLKLTGFAVGNPYTDQKIDDASTIDYYFSHAMVSVDDYRVIQAACQPSEIWMCQDNYVGCSDACKAVYKQVNGSIGLDLMNPYYIYGDICFLQPNQTGPLATRHRRTPPAPTSTPFDACIDIPTGVYLGLAKVQRAIHAIGDHEPPIEWVDCSDYIGAVFTMALTVLDKYPTLLNAGLKALVYSGDADAVVNFMGTQRWLTKDGLDLPVTSAWKAWLTPDKQVAGYSQTYGNVTFKTVKGASHLVPQTHPLHALYLFECFVFGHDACAKFSYPKDPAEAATGALYFKAQHTDSTLTTWISGTAALVVIAIALVALQKPKGKKSHYVLLRSAAPLAIARV</sequence>
<dbReference type="GO" id="GO:0004185">
    <property type="term" value="F:serine-type carboxypeptidase activity"/>
    <property type="evidence" value="ECO:0007669"/>
    <property type="project" value="UniProtKB-UniRule"/>
</dbReference>
<dbReference type="GO" id="GO:0006508">
    <property type="term" value="P:proteolysis"/>
    <property type="evidence" value="ECO:0007669"/>
    <property type="project" value="UniProtKB-KW"/>
</dbReference>
<accession>A0A485KS31</accession>
<dbReference type="AlphaFoldDB" id="A0A485KS31"/>
<dbReference type="Pfam" id="PF00450">
    <property type="entry name" value="Peptidase_S10"/>
    <property type="match status" value="1"/>
</dbReference>
<reference evidence="5 6" key="1">
    <citation type="submission" date="2019-03" db="EMBL/GenBank/DDBJ databases">
        <authorList>
            <person name="Gaulin E."/>
            <person name="Dumas B."/>
        </authorList>
    </citation>
    <scope>NUCLEOTIDE SEQUENCE [LARGE SCALE GENOMIC DNA]</scope>
    <source>
        <strain evidence="5">CBS 568.67</strain>
    </source>
</reference>
<gene>
    <name evidence="5" type="primary">Aste57867_11138</name>
    <name evidence="4" type="ORF">As57867_011096</name>
    <name evidence="5" type="ORF">ASTE57867_11138</name>
</gene>
<dbReference type="Proteomes" id="UP000332933">
    <property type="component" value="Unassembled WGS sequence"/>
</dbReference>
<keyword evidence="2" id="KW-0378">Hydrolase</keyword>
<dbReference type="EMBL" id="CAADRA010005276">
    <property type="protein sequence ID" value="VFT88005.1"/>
    <property type="molecule type" value="Genomic_DNA"/>
</dbReference>
<keyword evidence="6" id="KW-1185">Reference proteome</keyword>
<dbReference type="SUPFAM" id="SSF53474">
    <property type="entry name" value="alpha/beta-Hydrolases"/>
    <property type="match status" value="1"/>
</dbReference>
<dbReference type="InterPro" id="IPR001563">
    <property type="entry name" value="Peptidase_S10"/>
</dbReference>
<evidence type="ECO:0000256" key="1">
    <source>
        <dbReference type="ARBA" id="ARBA00009431"/>
    </source>
</evidence>
<evidence type="ECO:0000313" key="6">
    <source>
        <dbReference type="Proteomes" id="UP000332933"/>
    </source>
</evidence>
<dbReference type="PROSITE" id="PS00131">
    <property type="entry name" value="CARBOXYPEPT_SER_SER"/>
    <property type="match status" value="1"/>
</dbReference>
<dbReference type="InterPro" id="IPR029058">
    <property type="entry name" value="AB_hydrolase_fold"/>
</dbReference>
<feature type="signal peptide" evidence="2">
    <location>
        <begin position="1"/>
        <end position="18"/>
    </location>
</feature>